<dbReference type="InterPro" id="IPR025498">
    <property type="entry name" value="DUF4389"/>
</dbReference>
<evidence type="ECO:0000256" key="2">
    <source>
        <dbReference type="SAM" id="Phobius"/>
    </source>
</evidence>
<name>A0A2T0YR32_9MICC</name>
<feature type="region of interest" description="Disordered" evidence="1">
    <location>
        <begin position="104"/>
        <end position="129"/>
    </location>
</feature>
<comment type="caution">
    <text evidence="3">The sequence shown here is derived from an EMBL/GenBank/DDBJ whole genome shotgun (WGS) entry which is preliminary data.</text>
</comment>
<accession>A0A2T0YR32</accession>
<feature type="transmembrane region" description="Helical" evidence="2">
    <location>
        <begin position="71"/>
        <end position="93"/>
    </location>
</feature>
<dbReference type="Pfam" id="PF14333">
    <property type="entry name" value="DUF4389"/>
    <property type="match status" value="2"/>
</dbReference>
<keyword evidence="2" id="KW-0472">Membrane</keyword>
<proteinExistence type="predicted"/>
<keyword evidence="4" id="KW-1185">Reference proteome</keyword>
<organism evidence="3 4">
    <name type="scientific">Nesterenkonia sandarakina</name>
    <dbReference type="NCBI Taxonomy" id="272918"/>
    <lineage>
        <taxon>Bacteria</taxon>
        <taxon>Bacillati</taxon>
        <taxon>Actinomycetota</taxon>
        <taxon>Actinomycetes</taxon>
        <taxon>Micrococcales</taxon>
        <taxon>Micrococcaceae</taxon>
        <taxon>Nesterenkonia</taxon>
    </lineage>
</organism>
<feature type="transmembrane region" description="Helical" evidence="2">
    <location>
        <begin position="294"/>
        <end position="313"/>
    </location>
</feature>
<gene>
    <name evidence="3" type="ORF">BCL67_10314</name>
</gene>
<evidence type="ECO:0000313" key="3">
    <source>
        <dbReference type="EMBL" id="PRZ18032.1"/>
    </source>
</evidence>
<feature type="transmembrane region" description="Helical" evidence="2">
    <location>
        <begin position="166"/>
        <end position="189"/>
    </location>
</feature>
<feature type="compositionally biased region" description="Basic and acidic residues" evidence="1">
    <location>
        <begin position="104"/>
        <end position="113"/>
    </location>
</feature>
<evidence type="ECO:0000313" key="4">
    <source>
        <dbReference type="Proteomes" id="UP000238217"/>
    </source>
</evidence>
<evidence type="ECO:0000256" key="1">
    <source>
        <dbReference type="SAM" id="MobiDB-lite"/>
    </source>
</evidence>
<dbReference type="Proteomes" id="UP000238217">
    <property type="component" value="Unassembled WGS sequence"/>
</dbReference>
<keyword evidence="2" id="KW-0812">Transmembrane</keyword>
<sequence>MRPGQWVLLIAGALLHGAGSTLLLTAAVASLIPEPSEWRFRPYHRVDYMAEWDPEQATQWWEQLQDTIPTLLIIGAAAFVAGVVALLFGAAGLGRDIDPKRLTDARGGTRADVDPAGPHPADPGGLAAPRPAQPTPVYPVRLTGFLDAPPSRGLWLVKWLLAIPHYIVLALLWLAAFVTTIAAGLVILFTGKYPRAWFCFNVGVLRWSWRVAFYGYSALATDRYPPFTLAHANYPADLSIAYPERLSHGLVLVKSWLLAIPHLLLIGIFTSPSGTSWQSSWDETGTTGPMTGPGAGFSLLGLLLLIAVIILLFTGRYRPGIFDFVMGLNRWGHRVAAYVMLMRDEYPPFRLDQGPVEPGWEDGSVTGRTPERTRTDPTTWTDWV</sequence>
<reference evidence="3 4" key="1">
    <citation type="submission" date="2018-03" db="EMBL/GenBank/DDBJ databases">
        <title>Comparative analysis of microorganisms from saline springs in Andes Mountain Range, Colombia.</title>
        <authorList>
            <person name="Rubin E."/>
        </authorList>
    </citation>
    <scope>NUCLEOTIDE SEQUENCE [LARGE SCALE GENOMIC DNA]</scope>
    <source>
        <strain evidence="3 4">CG 35</strain>
    </source>
</reference>
<dbReference type="AlphaFoldDB" id="A0A2T0YR32"/>
<protein>
    <submittedName>
        <fullName evidence="3">Uncharacterized protein DUF4389</fullName>
    </submittedName>
</protein>
<keyword evidence="2" id="KW-1133">Transmembrane helix</keyword>
<feature type="transmembrane region" description="Helical" evidence="2">
    <location>
        <begin position="255"/>
        <end position="274"/>
    </location>
</feature>
<dbReference type="EMBL" id="PVTY01000003">
    <property type="protein sequence ID" value="PRZ18032.1"/>
    <property type="molecule type" value="Genomic_DNA"/>
</dbReference>
<feature type="region of interest" description="Disordered" evidence="1">
    <location>
        <begin position="357"/>
        <end position="384"/>
    </location>
</feature>